<organism evidence="3 4">
    <name type="scientific">Candidatus Accumulibacter aalborgensis</name>
    <dbReference type="NCBI Taxonomy" id="1860102"/>
    <lineage>
        <taxon>Bacteria</taxon>
        <taxon>Pseudomonadati</taxon>
        <taxon>Pseudomonadota</taxon>
        <taxon>Betaproteobacteria</taxon>
        <taxon>Candidatus Accumulibacter</taxon>
    </lineage>
</organism>
<evidence type="ECO:0000256" key="1">
    <source>
        <dbReference type="ARBA" id="ARBA00022679"/>
    </source>
</evidence>
<dbReference type="InterPro" id="IPR041698">
    <property type="entry name" value="Methyltransf_25"/>
</dbReference>
<evidence type="ECO:0000259" key="2">
    <source>
        <dbReference type="Pfam" id="PF13649"/>
    </source>
</evidence>
<gene>
    <name evidence="3" type="ORF">ACCAA_640026</name>
</gene>
<dbReference type="SUPFAM" id="SSF53335">
    <property type="entry name" value="S-adenosyl-L-methionine-dependent methyltransferases"/>
    <property type="match status" value="1"/>
</dbReference>
<protein>
    <recommendedName>
        <fullName evidence="2">Methyltransferase domain-containing protein</fullName>
    </recommendedName>
</protein>
<dbReference type="InterPro" id="IPR029063">
    <property type="entry name" value="SAM-dependent_MTases_sf"/>
</dbReference>
<evidence type="ECO:0000313" key="3">
    <source>
        <dbReference type="EMBL" id="SBT08833.1"/>
    </source>
</evidence>
<dbReference type="RefSeq" id="WP_186408476.1">
    <property type="nucleotide sequence ID" value="NZ_FLQX01000143.1"/>
</dbReference>
<proteinExistence type="predicted"/>
<feature type="domain" description="Methyltransferase" evidence="2">
    <location>
        <begin position="52"/>
        <end position="144"/>
    </location>
</feature>
<dbReference type="STRING" id="1860102.ACCAA_640026"/>
<dbReference type="GO" id="GO:0016740">
    <property type="term" value="F:transferase activity"/>
    <property type="evidence" value="ECO:0007669"/>
    <property type="project" value="UniProtKB-KW"/>
</dbReference>
<sequence>MDWDPVTHYQDVAIAERYDRERFSSISGRVFNSLEQKIIRAAFRDIPTISTVLDVPCGTGRLAGALLENGFRVVGVDISAPMLDVARRRLDRFGARFTVQVADVHELAKAEYKRYDAALCARVLMHFPLDEQIEFLKSVAQLTKGPIVLTQSLSSPYQRFRRRVKRALGNQPPAGYPLTERDLSELLRGAGLREVRRYRLAPLISEAMAVVTEHVLPSNQTGSGK</sequence>
<dbReference type="AlphaFoldDB" id="A0A1A8XXR3"/>
<name>A0A1A8XXR3_9PROT</name>
<evidence type="ECO:0000313" key="4">
    <source>
        <dbReference type="Proteomes" id="UP000199169"/>
    </source>
</evidence>
<reference evidence="3 4" key="1">
    <citation type="submission" date="2016-06" db="EMBL/GenBank/DDBJ databases">
        <authorList>
            <person name="Kjaerup R.B."/>
            <person name="Dalgaard T.S."/>
            <person name="Juul-Madsen H.R."/>
        </authorList>
    </citation>
    <scope>NUCLEOTIDE SEQUENCE [LARGE SCALE GENOMIC DNA]</scope>
    <source>
        <strain evidence="3">3</strain>
    </source>
</reference>
<dbReference type="Gene3D" id="3.40.50.150">
    <property type="entry name" value="Vaccinia Virus protein VP39"/>
    <property type="match status" value="1"/>
</dbReference>
<dbReference type="Proteomes" id="UP000199169">
    <property type="component" value="Unassembled WGS sequence"/>
</dbReference>
<dbReference type="Pfam" id="PF13649">
    <property type="entry name" value="Methyltransf_25"/>
    <property type="match status" value="1"/>
</dbReference>
<dbReference type="PANTHER" id="PTHR43861">
    <property type="entry name" value="TRANS-ACONITATE 2-METHYLTRANSFERASE-RELATED"/>
    <property type="match status" value="1"/>
</dbReference>
<dbReference type="EMBL" id="FLQX01000143">
    <property type="protein sequence ID" value="SBT08833.1"/>
    <property type="molecule type" value="Genomic_DNA"/>
</dbReference>
<keyword evidence="4" id="KW-1185">Reference proteome</keyword>
<accession>A0A1A8XXR3</accession>
<dbReference type="CDD" id="cd02440">
    <property type="entry name" value="AdoMet_MTases"/>
    <property type="match status" value="1"/>
</dbReference>
<keyword evidence="1" id="KW-0808">Transferase</keyword>